<proteinExistence type="predicted"/>
<feature type="domain" description="Mmc1 C-terminal" evidence="2">
    <location>
        <begin position="351"/>
        <end position="560"/>
    </location>
</feature>
<dbReference type="Pfam" id="PF23868">
    <property type="entry name" value="Mmc1_C"/>
    <property type="match status" value="1"/>
</dbReference>
<dbReference type="STRING" id="98403.A0A151GX39"/>
<evidence type="ECO:0000259" key="2">
    <source>
        <dbReference type="Pfam" id="PF23868"/>
    </source>
</evidence>
<keyword evidence="4" id="KW-1185">Reference proteome</keyword>
<evidence type="ECO:0000313" key="3">
    <source>
        <dbReference type="EMBL" id="KYK61675.1"/>
    </source>
</evidence>
<dbReference type="GeneID" id="63715461"/>
<name>A0A151GX39_DRECN</name>
<dbReference type="Pfam" id="PF23867">
    <property type="entry name" value="Mmc1_N"/>
    <property type="match status" value="1"/>
</dbReference>
<protein>
    <recommendedName>
        <fullName evidence="2">Mmc1 C-terminal domain-containing protein</fullName>
    </recommendedName>
</protein>
<dbReference type="InterPro" id="IPR056196">
    <property type="entry name" value="Mmc1_C"/>
</dbReference>
<gene>
    <name evidence="3" type="ORF">DCS_02818</name>
</gene>
<reference evidence="3 4" key="1">
    <citation type="journal article" date="2016" name="Sci. Rep.">
        <title>Insights into Adaptations to a Near-Obligate Nematode Endoparasitic Lifestyle from the Finished Genome of Drechmeria coniospora.</title>
        <authorList>
            <person name="Zhang L."/>
            <person name="Zhou Z."/>
            <person name="Guo Q."/>
            <person name="Fokkens L."/>
            <person name="Miskei M."/>
            <person name="Pocsi I."/>
            <person name="Zhang W."/>
            <person name="Chen M."/>
            <person name="Wang L."/>
            <person name="Sun Y."/>
            <person name="Donzelli B.G."/>
            <person name="Gibson D.M."/>
            <person name="Nelson D.R."/>
            <person name="Luo J.G."/>
            <person name="Rep M."/>
            <person name="Liu H."/>
            <person name="Yang S."/>
            <person name="Wang J."/>
            <person name="Krasnoff S.B."/>
            <person name="Xu Y."/>
            <person name="Molnar I."/>
            <person name="Lin M."/>
        </authorList>
    </citation>
    <scope>NUCLEOTIDE SEQUENCE [LARGE SCALE GENOMIC DNA]</scope>
    <source>
        <strain evidence="3 4">ARSEF 6962</strain>
    </source>
</reference>
<dbReference type="RefSeq" id="XP_040661027.1">
    <property type="nucleotide sequence ID" value="XM_040800144.1"/>
</dbReference>
<dbReference type="PANTHER" id="PTHR38644:SF1">
    <property type="entry name" value="EXPRESSED PROTEIN"/>
    <property type="match status" value="1"/>
</dbReference>
<evidence type="ECO:0000256" key="1">
    <source>
        <dbReference type="SAM" id="MobiDB-lite"/>
    </source>
</evidence>
<dbReference type="InParanoid" id="A0A151GX39"/>
<dbReference type="EMBL" id="LAYC01000001">
    <property type="protein sequence ID" value="KYK61675.1"/>
    <property type="molecule type" value="Genomic_DNA"/>
</dbReference>
<dbReference type="PANTHER" id="PTHR38644">
    <property type="entry name" value="EXPRESSED PROTEIN"/>
    <property type="match status" value="1"/>
</dbReference>
<feature type="region of interest" description="Disordered" evidence="1">
    <location>
        <begin position="574"/>
        <end position="593"/>
    </location>
</feature>
<comment type="caution">
    <text evidence="3">The sequence shown here is derived from an EMBL/GenBank/DDBJ whole genome shotgun (WGS) entry which is preliminary data.</text>
</comment>
<accession>A0A151GX39</accession>
<sequence>MLLRNGQPRLLLGTSRRFQPSACPFCTHFAQSARAKVRSRRPLTNRRWLSVAATAATSPNPRRELEHILLELGSRASKHVDPSRLQLALRGLREPPGKELVRVAVHGLDATIPTARRVFRALLADPLRDEEDWERELETLDPKSPLLVRTFPTTDDHVTFVVEDDAARLRELHVSSPELNGLDLEFVLTESLAPANQNAGTATMAPVHRTLFIAAELRGAVNASTLPTAGTAETDDIKVALQMEGVTNQQLRADFDLIDVSLAEEGVQLFRQGPQHGMEYERLWFASNLPTLKSWLKAGAQAAEHETKPAVRQLIVSLLHNTASSVGAEERRQPAEGSSARGTAPTLAALNDSLAEWSQKAHAELRDELESAFTGRRWRKLGWWKLFWRVDDVAMLTTEMLSQRFMPTAEHELIYLTGRIAELDAAESPYPQPPSSAVTDVSVPEGRRLGSREQTAALALTSSPVPPKWPGHIAFTRRYLQDETVPALQALAQRLVMQSLGTSGIATSLAALLYASSFASSLYEAGAVAALGIVFSLRRMQNKWEMARTFWEGEVREEGRKAVRAAEDSVATVLDKSRANGESEKEAEGRKKTRDLIAKAEDALARMK</sequence>
<dbReference type="AlphaFoldDB" id="A0A151GX39"/>
<organism evidence="3 4">
    <name type="scientific">Drechmeria coniospora</name>
    <name type="common">Nematophagous fungus</name>
    <name type="synonym">Meria coniospora</name>
    <dbReference type="NCBI Taxonomy" id="98403"/>
    <lineage>
        <taxon>Eukaryota</taxon>
        <taxon>Fungi</taxon>
        <taxon>Dikarya</taxon>
        <taxon>Ascomycota</taxon>
        <taxon>Pezizomycotina</taxon>
        <taxon>Sordariomycetes</taxon>
        <taxon>Hypocreomycetidae</taxon>
        <taxon>Hypocreales</taxon>
        <taxon>Ophiocordycipitaceae</taxon>
        <taxon>Drechmeria</taxon>
    </lineage>
</organism>
<evidence type="ECO:0000313" key="4">
    <source>
        <dbReference type="Proteomes" id="UP000076580"/>
    </source>
</evidence>
<dbReference type="Proteomes" id="UP000076580">
    <property type="component" value="Chromosome 01"/>
</dbReference>
<feature type="compositionally biased region" description="Basic and acidic residues" evidence="1">
    <location>
        <begin position="575"/>
        <end position="593"/>
    </location>
</feature>